<sequence length="426" mass="49437">MAQYQNRNRFIPFRKADIIEMCLADSMLPAADHKAFREFCHILECLFHFEFHRQLETLKDNYAPFNPDADTRHLRPCSTEEKQQCQQRLVAAMTDILKAGNFRQITESDLQDALSEESLFKIRLEVDFDDFEEIIFYCRGESRKEEIQSRFFGLRKAPFTFTNYERVVVYLKFREAGYFEKKKRKNLCFTPGSTVIKLFRNVPKADLEMLFPNSEVRMKPLDKLLIGVPAAVSGVIVLMTKLSASLLLVFSVIAFWLGLSDKEVVINQQHLIVLGAGLGTLGGYIFKQINTFKNRKIRFMKALADSLYFKNLDNNAGVFFHLTDAAEEEEFKEAVLAYYFLLAEDRDFTKPQLDNAVEEWLDDLYDCRIDFEIEDALGKLERLGLVERDGAVIRPKNLEAAKAQLDQIWDNYFTWHRPVSSPETAE</sequence>
<reference evidence="3" key="2">
    <citation type="submission" date="2019-01" db="EMBL/GenBank/DDBJ databases">
        <title>Genome sequence of Desulfonema ishimotonii strain Tokyo 01.</title>
        <authorList>
            <person name="Fukui M."/>
        </authorList>
    </citation>
    <scope>NUCLEOTIDE SEQUENCE [LARGE SCALE GENOMIC DNA]</scope>
    <source>
        <strain evidence="3">Tokyo 01</strain>
    </source>
</reference>
<reference evidence="3" key="1">
    <citation type="submission" date="2017-11" db="EMBL/GenBank/DDBJ databases">
        <authorList>
            <person name="Watanabe M."/>
            <person name="Kojima H."/>
        </authorList>
    </citation>
    <scope>NUCLEOTIDE SEQUENCE [LARGE SCALE GENOMIC DNA]</scope>
    <source>
        <strain evidence="3">Tokyo 01</strain>
    </source>
</reference>
<gene>
    <name evidence="2" type="ORF">DENIS_0213</name>
</gene>
<name>A0A401FQN0_9BACT</name>
<accession>A0A401FQN0</accession>
<dbReference type="PANTHER" id="PTHR33645:SF11">
    <property type="entry name" value="AMINOPEPTIDASE (DUF3754)"/>
    <property type="match status" value="1"/>
</dbReference>
<keyword evidence="1" id="KW-0812">Transmembrane</keyword>
<feature type="transmembrane region" description="Helical" evidence="1">
    <location>
        <begin position="224"/>
        <end position="257"/>
    </location>
</feature>
<evidence type="ECO:0008006" key="4">
    <source>
        <dbReference type="Google" id="ProtNLM"/>
    </source>
</evidence>
<organism evidence="2 3">
    <name type="scientific">Desulfonema ishimotonii</name>
    <dbReference type="NCBI Taxonomy" id="45657"/>
    <lineage>
        <taxon>Bacteria</taxon>
        <taxon>Pseudomonadati</taxon>
        <taxon>Thermodesulfobacteriota</taxon>
        <taxon>Desulfobacteria</taxon>
        <taxon>Desulfobacterales</taxon>
        <taxon>Desulfococcaceae</taxon>
        <taxon>Desulfonema</taxon>
    </lineage>
</organism>
<protein>
    <recommendedName>
        <fullName evidence="4">DUF3754 domain-containing protein</fullName>
    </recommendedName>
</protein>
<dbReference type="EMBL" id="BEXT01000001">
    <property type="protein sequence ID" value="GBC59277.1"/>
    <property type="molecule type" value="Genomic_DNA"/>
</dbReference>
<dbReference type="Proteomes" id="UP000288096">
    <property type="component" value="Unassembled WGS sequence"/>
</dbReference>
<dbReference type="RefSeq" id="WP_124326800.1">
    <property type="nucleotide sequence ID" value="NZ_BEXT01000001.1"/>
</dbReference>
<comment type="caution">
    <text evidence="2">The sequence shown here is derived from an EMBL/GenBank/DDBJ whole genome shotgun (WGS) entry which is preliminary data.</text>
</comment>
<dbReference type="AlphaFoldDB" id="A0A401FQN0"/>
<proteinExistence type="predicted"/>
<evidence type="ECO:0000313" key="2">
    <source>
        <dbReference type="EMBL" id="GBC59277.1"/>
    </source>
</evidence>
<feature type="transmembrane region" description="Helical" evidence="1">
    <location>
        <begin position="269"/>
        <end position="286"/>
    </location>
</feature>
<evidence type="ECO:0000256" key="1">
    <source>
        <dbReference type="SAM" id="Phobius"/>
    </source>
</evidence>
<dbReference type="InterPro" id="IPR022227">
    <property type="entry name" value="DUF3754"/>
</dbReference>
<keyword evidence="1" id="KW-0472">Membrane</keyword>
<evidence type="ECO:0000313" key="3">
    <source>
        <dbReference type="Proteomes" id="UP000288096"/>
    </source>
</evidence>
<dbReference type="OrthoDB" id="445083at2"/>
<dbReference type="PANTHER" id="PTHR33645">
    <property type="entry name" value="AMINOPEPTIDASE (DUF3754)"/>
    <property type="match status" value="1"/>
</dbReference>
<keyword evidence="1" id="KW-1133">Transmembrane helix</keyword>
<keyword evidence="3" id="KW-1185">Reference proteome</keyword>
<dbReference type="Pfam" id="PF12576">
    <property type="entry name" value="DUF3754"/>
    <property type="match status" value="1"/>
</dbReference>